<feature type="compositionally biased region" description="Low complexity" evidence="1">
    <location>
        <begin position="84"/>
        <end position="95"/>
    </location>
</feature>
<evidence type="ECO:0000313" key="3">
    <source>
        <dbReference type="Proteomes" id="UP000821837"/>
    </source>
</evidence>
<dbReference type="AlphaFoldDB" id="A0A9D4T4F7"/>
<dbReference type="Proteomes" id="UP000821837">
    <property type="component" value="Unassembled WGS sequence"/>
</dbReference>
<gene>
    <name evidence="2" type="ORF">HPB52_021717</name>
</gene>
<organism evidence="2 3">
    <name type="scientific">Rhipicephalus sanguineus</name>
    <name type="common">Brown dog tick</name>
    <name type="synonym">Ixodes sanguineus</name>
    <dbReference type="NCBI Taxonomy" id="34632"/>
    <lineage>
        <taxon>Eukaryota</taxon>
        <taxon>Metazoa</taxon>
        <taxon>Ecdysozoa</taxon>
        <taxon>Arthropoda</taxon>
        <taxon>Chelicerata</taxon>
        <taxon>Arachnida</taxon>
        <taxon>Acari</taxon>
        <taxon>Parasitiformes</taxon>
        <taxon>Ixodida</taxon>
        <taxon>Ixodoidea</taxon>
        <taxon>Ixodidae</taxon>
        <taxon>Rhipicephalinae</taxon>
        <taxon>Rhipicephalus</taxon>
        <taxon>Rhipicephalus</taxon>
    </lineage>
</organism>
<accession>A0A9D4T4F7</accession>
<reference evidence="2" key="1">
    <citation type="journal article" date="2020" name="Cell">
        <title>Large-Scale Comparative Analyses of Tick Genomes Elucidate Their Genetic Diversity and Vector Capacities.</title>
        <authorList>
            <consortium name="Tick Genome and Microbiome Consortium (TIGMIC)"/>
            <person name="Jia N."/>
            <person name="Wang J."/>
            <person name="Shi W."/>
            <person name="Du L."/>
            <person name="Sun Y."/>
            <person name="Zhan W."/>
            <person name="Jiang J.F."/>
            <person name="Wang Q."/>
            <person name="Zhang B."/>
            <person name="Ji P."/>
            <person name="Bell-Sakyi L."/>
            <person name="Cui X.M."/>
            <person name="Yuan T.T."/>
            <person name="Jiang B.G."/>
            <person name="Yang W.F."/>
            <person name="Lam T.T."/>
            <person name="Chang Q.C."/>
            <person name="Ding S.J."/>
            <person name="Wang X.J."/>
            <person name="Zhu J.G."/>
            <person name="Ruan X.D."/>
            <person name="Zhao L."/>
            <person name="Wei J.T."/>
            <person name="Ye R.Z."/>
            <person name="Que T.C."/>
            <person name="Du C.H."/>
            <person name="Zhou Y.H."/>
            <person name="Cheng J.X."/>
            <person name="Dai P.F."/>
            <person name="Guo W.B."/>
            <person name="Han X.H."/>
            <person name="Huang E.J."/>
            <person name="Li L.F."/>
            <person name="Wei W."/>
            <person name="Gao Y.C."/>
            <person name="Liu J.Z."/>
            <person name="Shao H.Z."/>
            <person name="Wang X."/>
            <person name="Wang C.C."/>
            <person name="Yang T.C."/>
            <person name="Huo Q.B."/>
            <person name="Li W."/>
            <person name="Chen H.Y."/>
            <person name="Chen S.E."/>
            <person name="Zhou L.G."/>
            <person name="Ni X.B."/>
            <person name="Tian J.H."/>
            <person name="Sheng Y."/>
            <person name="Liu T."/>
            <person name="Pan Y.S."/>
            <person name="Xia L.Y."/>
            <person name="Li J."/>
            <person name="Zhao F."/>
            <person name="Cao W.C."/>
        </authorList>
    </citation>
    <scope>NUCLEOTIDE SEQUENCE</scope>
    <source>
        <strain evidence="2">Rsan-2018</strain>
    </source>
</reference>
<dbReference type="EMBL" id="JABSTV010001248">
    <property type="protein sequence ID" value="KAH7969749.1"/>
    <property type="molecule type" value="Genomic_DNA"/>
</dbReference>
<evidence type="ECO:0000256" key="1">
    <source>
        <dbReference type="SAM" id="MobiDB-lite"/>
    </source>
</evidence>
<evidence type="ECO:0000313" key="2">
    <source>
        <dbReference type="EMBL" id="KAH7969749.1"/>
    </source>
</evidence>
<keyword evidence="3" id="KW-1185">Reference proteome</keyword>
<protein>
    <submittedName>
        <fullName evidence="2">Uncharacterized protein</fullName>
    </submittedName>
</protein>
<comment type="caution">
    <text evidence="2">The sequence shown here is derived from an EMBL/GenBank/DDBJ whole genome shotgun (WGS) entry which is preliminary data.</text>
</comment>
<name>A0A9D4T4F7_RHISA</name>
<feature type="region of interest" description="Disordered" evidence="1">
    <location>
        <begin position="76"/>
        <end position="96"/>
    </location>
</feature>
<sequence>MAQPTTDEPLLGDLQPHTVLRSGRTLSRSAPSPTVASAFELNPAPVPTGSSEGFAVPQVAYSTALQMDATSVPRDAVHAPSDFTAPTTAQTPSASMPELLRLRRSYHISDASDTPAHGVSPFFNGGAKQCCQH</sequence>
<proteinExistence type="predicted"/>
<reference evidence="2" key="2">
    <citation type="submission" date="2021-09" db="EMBL/GenBank/DDBJ databases">
        <authorList>
            <person name="Jia N."/>
            <person name="Wang J."/>
            <person name="Shi W."/>
            <person name="Du L."/>
            <person name="Sun Y."/>
            <person name="Zhan W."/>
            <person name="Jiang J."/>
            <person name="Wang Q."/>
            <person name="Zhang B."/>
            <person name="Ji P."/>
            <person name="Sakyi L.B."/>
            <person name="Cui X."/>
            <person name="Yuan T."/>
            <person name="Jiang B."/>
            <person name="Yang W."/>
            <person name="Lam T.T.-Y."/>
            <person name="Chang Q."/>
            <person name="Ding S."/>
            <person name="Wang X."/>
            <person name="Zhu J."/>
            <person name="Ruan X."/>
            <person name="Zhao L."/>
            <person name="Wei J."/>
            <person name="Que T."/>
            <person name="Du C."/>
            <person name="Cheng J."/>
            <person name="Dai P."/>
            <person name="Han X."/>
            <person name="Huang E."/>
            <person name="Gao Y."/>
            <person name="Liu J."/>
            <person name="Shao H."/>
            <person name="Ye R."/>
            <person name="Li L."/>
            <person name="Wei W."/>
            <person name="Wang X."/>
            <person name="Wang C."/>
            <person name="Huo Q."/>
            <person name="Li W."/>
            <person name="Guo W."/>
            <person name="Chen H."/>
            <person name="Chen S."/>
            <person name="Zhou L."/>
            <person name="Zhou L."/>
            <person name="Ni X."/>
            <person name="Tian J."/>
            <person name="Zhou Y."/>
            <person name="Sheng Y."/>
            <person name="Liu T."/>
            <person name="Pan Y."/>
            <person name="Xia L."/>
            <person name="Li J."/>
            <person name="Zhao F."/>
            <person name="Cao W."/>
        </authorList>
    </citation>
    <scope>NUCLEOTIDE SEQUENCE</scope>
    <source>
        <strain evidence="2">Rsan-2018</strain>
        <tissue evidence="2">Larvae</tissue>
    </source>
</reference>